<dbReference type="PROSITE" id="PS52016">
    <property type="entry name" value="TONB_DEPENDENT_REC_3"/>
    <property type="match status" value="1"/>
</dbReference>
<dbReference type="InterPro" id="IPR036942">
    <property type="entry name" value="Beta-barrel_TonB_sf"/>
</dbReference>
<comment type="similarity">
    <text evidence="7">Belongs to the TonB-dependent receptor family.</text>
</comment>
<dbReference type="InterPro" id="IPR023997">
    <property type="entry name" value="TonB-dep_OMP_SusC/RagA_CS"/>
</dbReference>
<evidence type="ECO:0000259" key="8">
    <source>
        <dbReference type="Pfam" id="PF07715"/>
    </source>
</evidence>
<comment type="subcellular location">
    <subcellularLocation>
        <location evidence="1 7">Cell outer membrane</location>
        <topology evidence="1 7">Multi-pass membrane protein</topology>
    </subcellularLocation>
</comment>
<dbReference type="RefSeq" id="WP_010853651.1">
    <property type="nucleotide sequence ID" value="NZ_AQHR01000044.1"/>
</dbReference>
<dbReference type="Gene3D" id="2.40.170.20">
    <property type="entry name" value="TonB-dependent receptor, beta-barrel domain"/>
    <property type="match status" value="1"/>
</dbReference>
<sequence>MKKKLLYLIRMVSRNVLYGLLIQCVMMSTLMAHEIKAQIKPIDQAVVRLARLESQLPEIFRDIEARTDYRFVYPAEIMEEKIQISLKSKKQTVNDILVEVGTAARLRFKQVDNTIYVAKPEDASDDGRVEISIDMVEITGRVTDEKGEPIPGATVIVEGTSLGTVTNIDGGFTLDAQEGAVLLISFIGYQSQRVTLGSQTSLNIVLREDLSSLQEVVVVGYGTQEKAKLTGSVASVKADDIDFIPTSNLSNLLAGRAPGVQIVQSSGFAGAPSSISIRGSAAIAGSSPLYVIDNVIRSRVDFDALDPNEVESISFLKDAATAAIYGARAANGVVLVTTRQGTTGKPVFNYKSFFTTSRPTMPLPRYTATQELEYINSVAETFGNPLPISEEIFRYFEDKNYELNDYIWRNPSSQQHNLSVNGGTESITYYMMLGTNSDKGSFTNTDYSRYNFRSNVTARITKDLRVNLNLSGNKRVTNRFFWPYDWDGGEGFELSDFYRTTFNWSRLYPFFVDADGNPTSNRDTGFPIGRGAWNPVLMLENGNYRKIDRNSFNGIIKIDYDLPFLDGLTTSVMANYSFDSRNQKNFVIHNRSYLFQQGSATNPYVPGPIDPSKLNIHNLSRSFEGIDESATFGDSYQFNWFLDYNRSFGDHSISGTFIYEQAEFQGKTFSGSADQLLTSSVDQIFAASTDTQRRYFTGSESQFGRASWIGRTRYEFSAKYIAEFSFRYDGSHRFPKETRWGFFPSGSVAWRITEENFLDIPALSELKFRASIGTTGDDNVAPFQFQNNFVPSAGYVFGNTLYNGIRAGTPPNPTITWAKMVAYNFGFDFGLFNDKLVGSFDYFHNHRYDLLRRRIRVIPGTYGAPLSDENYAEIDVKGAEFSLNYRNSVGRVNYTIGANIGYAKDKVLVIDEPVGLEDWRTAIGHPINRIWGYRSRGIIRDQATLEALPEGFMQFGREPMLGVILYEDIRGVNRTEGSDGIVDENDQDWLSDNAIPRINYGINGGFSWRNLKVDFLLQGVGAFDKIVKTQNTSTGGVFQTGDRPYFDLWTNRWTPNRTDAPYPRAGGWGMPEFGWGPSDFWIRSGAYLRLKNLNIAYDIPSRFLTANNINLQFFFNGTNLFVLSAFTEYDPEQDRLDSYPLMKSYTGGINVRF</sequence>
<keyword evidence="3 7" id="KW-1134">Transmembrane beta strand</keyword>
<comment type="caution">
    <text evidence="9">The sequence shown here is derived from an EMBL/GenBank/DDBJ whole genome shotgun (WGS) entry which is preliminary data.</text>
</comment>
<reference evidence="9 10" key="1">
    <citation type="submission" date="2013-02" db="EMBL/GenBank/DDBJ databases">
        <title>A novel strain isolated from Lonar lake, Maharashtra, India.</title>
        <authorList>
            <person name="Singh A."/>
        </authorList>
    </citation>
    <scope>NUCLEOTIDE SEQUENCE [LARGE SCALE GENOMIC DNA]</scope>
    <source>
        <strain evidence="9 10">AK24</strain>
    </source>
</reference>
<evidence type="ECO:0000256" key="7">
    <source>
        <dbReference type="PROSITE-ProRule" id="PRU01360"/>
    </source>
</evidence>
<dbReference type="FunFam" id="2.60.40.1120:FF:000003">
    <property type="entry name" value="Outer membrane protein Omp121"/>
    <property type="match status" value="1"/>
</dbReference>
<dbReference type="Proteomes" id="UP000013909">
    <property type="component" value="Unassembled WGS sequence"/>
</dbReference>
<dbReference type="AlphaFoldDB" id="R7ZVC7"/>
<dbReference type="InterPro" id="IPR023996">
    <property type="entry name" value="TonB-dep_OMP_SusC/RagA"/>
</dbReference>
<evidence type="ECO:0000256" key="5">
    <source>
        <dbReference type="ARBA" id="ARBA00023136"/>
    </source>
</evidence>
<dbReference type="SUPFAM" id="SSF49464">
    <property type="entry name" value="Carboxypeptidase regulatory domain-like"/>
    <property type="match status" value="1"/>
</dbReference>
<protein>
    <submittedName>
        <fullName evidence="9">TonB-dependent receptor</fullName>
    </submittedName>
</protein>
<keyword evidence="5 7" id="KW-0472">Membrane</keyword>
<name>R7ZVC7_9BACT</name>
<dbReference type="Pfam" id="PF13715">
    <property type="entry name" value="CarbopepD_reg_2"/>
    <property type="match status" value="1"/>
</dbReference>
<keyword evidence="10" id="KW-1185">Reference proteome</keyword>
<dbReference type="Pfam" id="PF07715">
    <property type="entry name" value="Plug"/>
    <property type="match status" value="1"/>
</dbReference>
<organism evidence="9 10">
    <name type="scientific">Lunatimonas lonarensis</name>
    <dbReference type="NCBI Taxonomy" id="1232681"/>
    <lineage>
        <taxon>Bacteria</taxon>
        <taxon>Pseudomonadati</taxon>
        <taxon>Bacteroidota</taxon>
        <taxon>Cytophagia</taxon>
        <taxon>Cytophagales</taxon>
        <taxon>Cyclobacteriaceae</taxon>
    </lineage>
</organism>
<keyword evidence="9" id="KW-0675">Receptor</keyword>
<keyword evidence="2 7" id="KW-0813">Transport</keyword>
<dbReference type="InterPro" id="IPR012910">
    <property type="entry name" value="Plug_dom"/>
</dbReference>
<accession>R7ZVC7</accession>
<dbReference type="STRING" id="1232681.ADIS_1508"/>
<dbReference type="NCBIfam" id="TIGR04057">
    <property type="entry name" value="SusC_RagA_signa"/>
    <property type="match status" value="1"/>
</dbReference>
<evidence type="ECO:0000256" key="2">
    <source>
        <dbReference type="ARBA" id="ARBA00022448"/>
    </source>
</evidence>
<feature type="domain" description="TonB-dependent receptor plug" evidence="8">
    <location>
        <begin position="226"/>
        <end position="333"/>
    </location>
</feature>
<keyword evidence="6 7" id="KW-0998">Cell outer membrane</keyword>
<dbReference type="InterPro" id="IPR008969">
    <property type="entry name" value="CarboxyPept-like_regulatory"/>
</dbReference>
<evidence type="ECO:0000313" key="10">
    <source>
        <dbReference type="Proteomes" id="UP000013909"/>
    </source>
</evidence>
<evidence type="ECO:0000256" key="3">
    <source>
        <dbReference type="ARBA" id="ARBA00022452"/>
    </source>
</evidence>
<evidence type="ECO:0000256" key="6">
    <source>
        <dbReference type="ARBA" id="ARBA00023237"/>
    </source>
</evidence>
<dbReference type="SUPFAM" id="SSF56935">
    <property type="entry name" value="Porins"/>
    <property type="match status" value="1"/>
</dbReference>
<dbReference type="EMBL" id="AQHR01000044">
    <property type="protein sequence ID" value="EON77969.1"/>
    <property type="molecule type" value="Genomic_DNA"/>
</dbReference>
<dbReference type="GO" id="GO:0009279">
    <property type="term" value="C:cell outer membrane"/>
    <property type="evidence" value="ECO:0007669"/>
    <property type="project" value="UniProtKB-SubCell"/>
</dbReference>
<evidence type="ECO:0000256" key="1">
    <source>
        <dbReference type="ARBA" id="ARBA00004571"/>
    </source>
</evidence>
<evidence type="ECO:0000313" key="9">
    <source>
        <dbReference type="EMBL" id="EON77969.1"/>
    </source>
</evidence>
<gene>
    <name evidence="9" type="ORF">ADIS_1508</name>
</gene>
<keyword evidence="4 7" id="KW-0812">Transmembrane</keyword>
<evidence type="ECO:0000256" key="4">
    <source>
        <dbReference type="ARBA" id="ARBA00022692"/>
    </source>
</evidence>
<dbReference type="NCBIfam" id="TIGR04056">
    <property type="entry name" value="OMP_RagA_SusC"/>
    <property type="match status" value="1"/>
</dbReference>
<proteinExistence type="inferred from homology"/>
<dbReference type="InterPro" id="IPR039426">
    <property type="entry name" value="TonB-dep_rcpt-like"/>
</dbReference>
<dbReference type="OrthoDB" id="9768177at2"/>
<dbReference type="InterPro" id="IPR037066">
    <property type="entry name" value="Plug_dom_sf"/>
</dbReference>
<dbReference type="PATRIC" id="fig|1288963.3.peg.1501"/>
<dbReference type="Gene3D" id="2.60.40.1120">
    <property type="entry name" value="Carboxypeptidase-like, regulatory domain"/>
    <property type="match status" value="1"/>
</dbReference>
<dbReference type="Gene3D" id="2.170.130.10">
    <property type="entry name" value="TonB-dependent receptor, plug domain"/>
    <property type="match status" value="1"/>
</dbReference>